<feature type="domain" description="GRF-type" evidence="5">
    <location>
        <begin position="31"/>
        <end position="73"/>
    </location>
</feature>
<evidence type="ECO:0000256" key="4">
    <source>
        <dbReference type="PROSITE-ProRule" id="PRU01343"/>
    </source>
</evidence>
<evidence type="ECO:0000313" key="7">
    <source>
        <dbReference type="Proteomes" id="UP001604277"/>
    </source>
</evidence>
<dbReference type="GO" id="GO:0008270">
    <property type="term" value="F:zinc ion binding"/>
    <property type="evidence" value="ECO:0007669"/>
    <property type="project" value="UniProtKB-KW"/>
</dbReference>
<proteinExistence type="predicted"/>
<organism evidence="6 7">
    <name type="scientific">Forsythia ovata</name>
    <dbReference type="NCBI Taxonomy" id="205694"/>
    <lineage>
        <taxon>Eukaryota</taxon>
        <taxon>Viridiplantae</taxon>
        <taxon>Streptophyta</taxon>
        <taxon>Embryophyta</taxon>
        <taxon>Tracheophyta</taxon>
        <taxon>Spermatophyta</taxon>
        <taxon>Magnoliopsida</taxon>
        <taxon>eudicotyledons</taxon>
        <taxon>Gunneridae</taxon>
        <taxon>Pentapetalae</taxon>
        <taxon>asterids</taxon>
        <taxon>lamiids</taxon>
        <taxon>Lamiales</taxon>
        <taxon>Oleaceae</taxon>
        <taxon>Forsythieae</taxon>
        <taxon>Forsythia</taxon>
    </lineage>
</organism>
<accession>A0ABD1UXT4</accession>
<dbReference type="PANTHER" id="PTHR33248">
    <property type="entry name" value="ZINC ION-BINDING PROTEIN"/>
    <property type="match status" value="1"/>
</dbReference>
<reference evidence="7" key="1">
    <citation type="submission" date="2024-07" db="EMBL/GenBank/DDBJ databases">
        <title>Two chromosome-level genome assemblies of Korean endemic species Abeliophyllum distichum and Forsythia ovata (Oleaceae).</title>
        <authorList>
            <person name="Jang H."/>
        </authorList>
    </citation>
    <scope>NUCLEOTIDE SEQUENCE [LARGE SCALE GENOMIC DNA]</scope>
</reference>
<dbReference type="Proteomes" id="UP001604277">
    <property type="component" value="Unassembled WGS sequence"/>
</dbReference>
<dbReference type="InterPro" id="IPR010666">
    <property type="entry name" value="Znf_GRF"/>
</dbReference>
<comment type="caution">
    <text evidence="6">The sequence shown here is derived from an EMBL/GenBank/DDBJ whole genome shotgun (WGS) entry which is preliminary data.</text>
</comment>
<evidence type="ECO:0000256" key="2">
    <source>
        <dbReference type="ARBA" id="ARBA00022771"/>
    </source>
</evidence>
<name>A0ABD1UXT4_9LAMI</name>
<evidence type="ECO:0000256" key="1">
    <source>
        <dbReference type="ARBA" id="ARBA00022723"/>
    </source>
</evidence>
<evidence type="ECO:0000313" key="6">
    <source>
        <dbReference type="EMBL" id="KAL2529869.1"/>
    </source>
</evidence>
<protein>
    <submittedName>
        <fullName evidence="6">GRF-type domain-containing protein</fullName>
    </submittedName>
</protein>
<gene>
    <name evidence="6" type="ORF">Fot_22470</name>
</gene>
<keyword evidence="1" id="KW-0479">Metal-binding</keyword>
<dbReference type="EMBL" id="JBFOLJ010000006">
    <property type="protein sequence ID" value="KAL2529869.1"/>
    <property type="molecule type" value="Genomic_DNA"/>
</dbReference>
<dbReference type="Pfam" id="PF06839">
    <property type="entry name" value="Zn_ribbon_GRF"/>
    <property type="match status" value="1"/>
</dbReference>
<evidence type="ECO:0000256" key="3">
    <source>
        <dbReference type="ARBA" id="ARBA00022833"/>
    </source>
</evidence>
<keyword evidence="2 4" id="KW-0863">Zinc-finger</keyword>
<keyword evidence="7" id="KW-1185">Reference proteome</keyword>
<sequence>MRSPNPNPSCGTNNSGMGESHCSHILRQTVCYCGLVPVMKTSWTEANPGRRFWGCRMYGKAQACKFFDWVDPAPEDRYKSIINGLLRKKNQAEKEKEKMNQPNRTIAAGKTELNHIQKRKMMIQWKTELNQTEILPQ</sequence>
<evidence type="ECO:0000259" key="5">
    <source>
        <dbReference type="PROSITE" id="PS51999"/>
    </source>
</evidence>
<dbReference type="PROSITE" id="PS51999">
    <property type="entry name" value="ZF_GRF"/>
    <property type="match status" value="1"/>
</dbReference>
<dbReference type="AlphaFoldDB" id="A0ABD1UXT4"/>
<keyword evidence="3" id="KW-0862">Zinc</keyword>